<dbReference type="Proteomes" id="UP000664521">
    <property type="component" value="Unassembled WGS sequence"/>
</dbReference>
<reference evidence="2" key="1">
    <citation type="submission" date="2021-03" db="EMBL/GenBank/DDBJ databases">
        <authorList>
            <person name="Tagirdzhanova G."/>
        </authorList>
    </citation>
    <scope>NUCLEOTIDE SEQUENCE</scope>
</reference>
<dbReference type="EMBL" id="CAJPDS010000074">
    <property type="protein sequence ID" value="CAF9934327.1"/>
    <property type="molecule type" value="Genomic_DNA"/>
</dbReference>
<feature type="compositionally biased region" description="Basic and acidic residues" evidence="1">
    <location>
        <begin position="132"/>
        <end position="147"/>
    </location>
</feature>
<feature type="region of interest" description="Disordered" evidence="1">
    <location>
        <begin position="1"/>
        <end position="20"/>
    </location>
</feature>
<feature type="compositionally biased region" description="Low complexity" evidence="1">
    <location>
        <begin position="193"/>
        <end position="207"/>
    </location>
</feature>
<evidence type="ECO:0000313" key="2">
    <source>
        <dbReference type="EMBL" id="CAF9934327.1"/>
    </source>
</evidence>
<gene>
    <name evidence="2" type="ORF">HETSPECPRED_009183</name>
</gene>
<feature type="compositionally biased region" description="Polar residues" evidence="1">
    <location>
        <begin position="414"/>
        <end position="457"/>
    </location>
</feature>
<feature type="compositionally biased region" description="Basic and acidic residues" evidence="1">
    <location>
        <begin position="275"/>
        <end position="290"/>
    </location>
</feature>
<comment type="caution">
    <text evidence="2">The sequence shown here is derived from an EMBL/GenBank/DDBJ whole genome shotgun (WGS) entry which is preliminary data.</text>
</comment>
<evidence type="ECO:0000256" key="1">
    <source>
        <dbReference type="SAM" id="MobiDB-lite"/>
    </source>
</evidence>
<keyword evidence="3" id="KW-1185">Reference proteome</keyword>
<name>A0A8H3IND2_9LECA</name>
<feature type="region of interest" description="Disordered" evidence="1">
    <location>
        <begin position="350"/>
        <end position="457"/>
    </location>
</feature>
<protein>
    <submittedName>
        <fullName evidence="2">Uncharacterized protein</fullName>
    </submittedName>
</protein>
<feature type="region of interest" description="Disordered" evidence="1">
    <location>
        <begin position="179"/>
        <end position="226"/>
    </location>
</feature>
<organism evidence="2 3">
    <name type="scientific">Heterodermia speciosa</name>
    <dbReference type="NCBI Taxonomy" id="116794"/>
    <lineage>
        <taxon>Eukaryota</taxon>
        <taxon>Fungi</taxon>
        <taxon>Dikarya</taxon>
        <taxon>Ascomycota</taxon>
        <taxon>Pezizomycotina</taxon>
        <taxon>Lecanoromycetes</taxon>
        <taxon>OSLEUM clade</taxon>
        <taxon>Lecanoromycetidae</taxon>
        <taxon>Caliciales</taxon>
        <taxon>Physciaceae</taxon>
        <taxon>Heterodermia</taxon>
    </lineage>
</organism>
<dbReference type="OrthoDB" id="10584838at2759"/>
<dbReference type="AlphaFoldDB" id="A0A8H3IND2"/>
<evidence type="ECO:0000313" key="3">
    <source>
        <dbReference type="Proteomes" id="UP000664521"/>
    </source>
</evidence>
<sequence>MDSQQPSHEKDPTRYGHELKSIYYPSSTRLLVPGDPSLTEQNPPPSLLRSRSDPDSHPHRSTISIASTFSDHSTHSAPSSRSSRAFSSSVQSLASDDYSDEPSPTHPLSQMGAGRFWAAHERRQPRFSLQQARERIRLPKDFRRSEPAKPQQSPAFRSSDRDRVAEAREWIETQCATAGFGDLNLGKPPSPPLSSKKSSISLAPSIKTQSTAAIVPDPDAPSSAEDLQMRIDVLSERIAERERKIRTRQQLERLQAEEEGYAVRTPSVEVISQKTEQDPLKSTQIERDLHSTSNLRILEETESQDELPAYSNPNGVSIAEYKNYRPPTPPHPAFSSYQLIEPGQMDILDRARSQSLTPKPYLHGPGGPRGNPDVRVDDALRAAPEGATTLKPPNRPIHQRTLSAPGDRAAQPAVDSQQSGRGRSVSIDTRNLSPTANSPISSAVTTWDSSTAATTPSEDVKNTFLSVSSARSPPPPITVPRTPIVYCDDPIALSPTEHPSEDFSLFSDLESLAGAYRIKPRSSMSNIRRNLSHASQAPIPVSNASLKGQETSYLAGQASMPAIAAWPN</sequence>
<proteinExistence type="predicted"/>
<feature type="region of interest" description="Disordered" evidence="1">
    <location>
        <begin position="273"/>
        <end position="293"/>
    </location>
</feature>
<feature type="compositionally biased region" description="Basic and acidic residues" evidence="1">
    <location>
        <begin position="7"/>
        <end position="20"/>
    </location>
</feature>
<feature type="region of interest" description="Disordered" evidence="1">
    <location>
        <begin position="26"/>
        <end position="164"/>
    </location>
</feature>
<feature type="compositionally biased region" description="Low complexity" evidence="1">
    <location>
        <begin position="75"/>
        <end position="96"/>
    </location>
</feature>
<accession>A0A8H3IND2</accession>